<evidence type="ECO:0000313" key="4">
    <source>
        <dbReference type="EMBL" id="ORY18631.1"/>
    </source>
</evidence>
<evidence type="ECO:0000259" key="2">
    <source>
        <dbReference type="Pfam" id="PF00144"/>
    </source>
</evidence>
<dbReference type="PROSITE" id="PS51257">
    <property type="entry name" value="PROKAR_LIPOPROTEIN"/>
    <property type="match status" value="1"/>
</dbReference>
<organism evidence="4 5">
    <name type="scientific">Clohesyomyces aquaticus</name>
    <dbReference type="NCBI Taxonomy" id="1231657"/>
    <lineage>
        <taxon>Eukaryota</taxon>
        <taxon>Fungi</taxon>
        <taxon>Dikarya</taxon>
        <taxon>Ascomycota</taxon>
        <taxon>Pezizomycotina</taxon>
        <taxon>Dothideomycetes</taxon>
        <taxon>Pleosporomycetidae</taxon>
        <taxon>Pleosporales</taxon>
        <taxon>Lindgomycetaceae</taxon>
        <taxon>Clohesyomyces</taxon>
    </lineage>
</organism>
<reference evidence="4 5" key="1">
    <citation type="submission" date="2016-07" db="EMBL/GenBank/DDBJ databases">
        <title>Pervasive Adenine N6-methylation of Active Genes in Fungi.</title>
        <authorList>
            <consortium name="DOE Joint Genome Institute"/>
            <person name="Mondo S.J."/>
            <person name="Dannebaum R.O."/>
            <person name="Kuo R.C."/>
            <person name="Labutti K."/>
            <person name="Haridas S."/>
            <person name="Kuo A."/>
            <person name="Salamov A."/>
            <person name="Ahrendt S.R."/>
            <person name="Lipzen A."/>
            <person name="Sullivan W."/>
            <person name="Andreopoulos W.B."/>
            <person name="Clum A."/>
            <person name="Lindquist E."/>
            <person name="Daum C."/>
            <person name="Ramamoorthy G.K."/>
            <person name="Gryganskyi A."/>
            <person name="Culley D."/>
            <person name="Magnuson J.K."/>
            <person name="James T.Y."/>
            <person name="O'Malley M.A."/>
            <person name="Stajich J.E."/>
            <person name="Spatafora J.W."/>
            <person name="Visel A."/>
            <person name="Grigoriev I.V."/>
        </authorList>
    </citation>
    <scope>NUCLEOTIDE SEQUENCE [LARGE SCALE GENOMIC DNA]</scope>
    <source>
        <strain evidence="4 5">CBS 115471</strain>
    </source>
</reference>
<dbReference type="InterPro" id="IPR012338">
    <property type="entry name" value="Beta-lactam/transpept-like"/>
</dbReference>
<dbReference type="STRING" id="1231657.A0A1Y2A805"/>
<protein>
    <submittedName>
        <fullName evidence="4">Beta-lactamase/transpeptidase-like protein</fullName>
    </submittedName>
</protein>
<accession>A0A1Y2A805</accession>
<proteinExistence type="predicted"/>
<dbReference type="AlphaFoldDB" id="A0A1Y2A805"/>
<dbReference type="InterPro" id="IPR051478">
    <property type="entry name" value="Beta-lactamase-like_AB/R"/>
</dbReference>
<name>A0A1Y2A805_9PLEO</name>
<keyword evidence="5" id="KW-1185">Reference proteome</keyword>
<dbReference type="InterPro" id="IPR058664">
    <property type="entry name" value="ARB_00930-like_C"/>
</dbReference>
<dbReference type="Pfam" id="PF26335">
    <property type="entry name" value="ARB_00930_C"/>
    <property type="match status" value="1"/>
</dbReference>
<dbReference type="Proteomes" id="UP000193144">
    <property type="component" value="Unassembled WGS sequence"/>
</dbReference>
<gene>
    <name evidence="4" type="ORF">BCR34DRAFT_582912</name>
</gene>
<evidence type="ECO:0000259" key="3">
    <source>
        <dbReference type="Pfam" id="PF26335"/>
    </source>
</evidence>
<comment type="caution">
    <text evidence="4">The sequence shown here is derived from an EMBL/GenBank/DDBJ whole genome shotgun (WGS) entry which is preliminary data.</text>
</comment>
<dbReference type="EMBL" id="MCFA01000006">
    <property type="protein sequence ID" value="ORY18631.1"/>
    <property type="molecule type" value="Genomic_DNA"/>
</dbReference>
<dbReference type="PANTHER" id="PTHR22935:SF97">
    <property type="entry name" value="BETA-LACTAMASE-RELATED DOMAIN-CONTAINING PROTEIN"/>
    <property type="match status" value="1"/>
</dbReference>
<dbReference type="Pfam" id="PF00144">
    <property type="entry name" value="Beta-lactamase"/>
    <property type="match status" value="1"/>
</dbReference>
<feature type="signal peptide" evidence="1">
    <location>
        <begin position="1"/>
        <end position="21"/>
    </location>
</feature>
<feature type="domain" description="Beta-lactamase-like ARB-00930-like C-terminal" evidence="3">
    <location>
        <begin position="439"/>
        <end position="582"/>
    </location>
</feature>
<keyword evidence="1" id="KW-0732">Signal</keyword>
<feature type="chain" id="PRO_5012282313" evidence="1">
    <location>
        <begin position="22"/>
        <end position="583"/>
    </location>
</feature>
<dbReference type="SUPFAM" id="SSF56601">
    <property type="entry name" value="beta-lactamase/transpeptidase-like"/>
    <property type="match status" value="1"/>
</dbReference>
<dbReference type="Gene3D" id="3.40.710.10">
    <property type="entry name" value="DD-peptidase/beta-lactamase superfamily"/>
    <property type="match status" value="1"/>
</dbReference>
<evidence type="ECO:0000256" key="1">
    <source>
        <dbReference type="SAM" id="SignalP"/>
    </source>
</evidence>
<dbReference type="InterPro" id="IPR001466">
    <property type="entry name" value="Beta-lactam-related"/>
</dbReference>
<dbReference type="PANTHER" id="PTHR22935">
    <property type="entry name" value="PENICILLIN-BINDING PROTEIN"/>
    <property type="match status" value="1"/>
</dbReference>
<feature type="domain" description="Beta-lactamase-related" evidence="2">
    <location>
        <begin position="111"/>
        <end position="428"/>
    </location>
</feature>
<dbReference type="OrthoDB" id="10250282at2759"/>
<evidence type="ECO:0000313" key="5">
    <source>
        <dbReference type="Proteomes" id="UP000193144"/>
    </source>
</evidence>
<sequence>MSLNRGYLAILISAIFISCSAQDIPFTPCPLLGPRFPIPKSTAMSPIIREGLQNLTNTLDLYLRASDGKYGPVTPNTTSFSLALFSTDDSNSTTPFFYQYHHTAPSLSNSSEGVRKIDGDSVYRVGDVTTMFTTWLFLIEAGEAYWDDPVSKWLPQLAAAAQLVEPLERVHWDQITLGDLAAHLGGIGSYAPGSQRPLNSNIPSLFYGAAEPGNPSPCSNGSSLCGRSEFLSYFGRRPAVFSAGSTPIFSNAGFIILAMALENIKGKSFDEMTSSSILSPLNMSSTNILEPPTSGHGVIPANTSDAEWSNPVQIEAAFNGMYSTVSDISAALRAILSSDLLEAPVTNRWLKPLSLTSNRANSVGRPWEIFSLSETPISYVIPVYQVRGNVGLYSSHVGLVADYGVGFAILAADSDANPDLNAHADIVAEMLIPALEKNAIAQASAMLAGTYKSGNNSTKSVLTIAPAVDSSPGLSITSFTSGNTDIRAAYAKLNNIKSNKLSFRVYPTGLTEITASGERMVFRAVFQNISALADAGTPTCETWRYFDRLQVQGVPLDEFIFDIRDGKAVSIEVKGMGLKLRRS</sequence>